<name>A0A7Y0A6C4_9FLAO</name>
<comment type="caution">
    <text evidence="3">The sequence shown here is derived from an EMBL/GenBank/DDBJ whole genome shotgun (WGS) entry which is preliminary data.</text>
</comment>
<protein>
    <submittedName>
        <fullName evidence="3">T9SS type A sorting domain-containing protein</fullName>
    </submittedName>
</protein>
<accession>A0A7Y0A6C4</accession>
<dbReference type="InterPro" id="IPR010620">
    <property type="entry name" value="SBBP_repeat"/>
</dbReference>
<sequence>MIYKTFLFFSFILSFPVYSQLAYLPDYSWGGSFGDAEFDYANKVTTDIYGDAIVTGKFIGLVDFDLTASSTNLGSAGQPAISLAKYSPDGSLKWVKKIQSNPTSDNSPHIKSIATDSSGNIYLVGYFYGVVDFDPSPTATKMLAAVGEIGAFIVKLDRNGILVWAGSIGSDLSTFSANGVAVDSQDNVYITGGFSGDGDFDITSGVFNMASGNGQATFILKLNKDSQLIWGKITQGIGGDSGISVAVDSASNVFITGTNSGTNDFDPSPGGTFNITTLTSGQVYLLKLDSNGNFVNAGVVSASVQSHRSRSTQVKIDGNNNVIIAGYFSGTLDFDFGTSVNQMTQSGNVPVYDAFVLKVDNNLNYLWAAKLGAEFADGINGLAIDQNDNILSTGFFEGIIVNDYTGRDGSEIFIWALSPAGNQIDLEDYVGPTNIDKGNDIAVDKSGNVYLVGEFMASLKDMTIFDYQSVGMLDGFVVKLGNAPVQQPANIPPTAINDTFTADGNSSSIHNVLANDLGLSGTNIVKIVSQPLHGTVSINAAGMVTYTPTASAWGTDSFSYTVENGNGLVSNVAVVNLTNANLGTEEIASDHELKLYPNPAVNVVSISSALKITSIEVFEISGKKIFSVKNVHSIDVSSLISGMYVLIAETNDGKRFKKTFIKK</sequence>
<dbReference type="Proteomes" id="UP000552615">
    <property type="component" value="Unassembled WGS sequence"/>
</dbReference>
<keyword evidence="1" id="KW-0732">Signal</keyword>
<keyword evidence="4" id="KW-1185">Reference proteome</keyword>
<dbReference type="Pfam" id="PF18962">
    <property type="entry name" value="Por_Secre_tail"/>
    <property type="match status" value="1"/>
</dbReference>
<dbReference type="Pfam" id="PF06739">
    <property type="entry name" value="SBBP"/>
    <property type="match status" value="1"/>
</dbReference>
<dbReference type="SUPFAM" id="SSF63829">
    <property type="entry name" value="Calcium-dependent phosphotriesterase"/>
    <property type="match status" value="1"/>
</dbReference>
<proteinExistence type="predicted"/>
<evidence type="ECO:0000313" key="4">
    <source>
        <dbReference type="Proteomes" id="UP000552615"/>
    </source>
</evidence>
<reference evidence="3 4" key="1">
    <citation type="submission" date="2020-04" db="EMBL/GenBank/DDBJ databases">
        <title>Chryseobacterium sp. RJ-7-14 sp. nov., isolated from Jeju soil.</title>
        <authorList>
            <person name="Dahal R.H."/>
            <person name="Chaudhary D.K."/>
        </authorList>
    </citation>
    <scope>NUCLEOTIDE SEQUENCE [LARGE SCALE GENOMIC DNA]</scope>
    <source>
        <strain evidence="3 4">RJ-7-14</strain>
    </source>
</reference>
<dbReference type="Gene3D" id="2.60.40.3440">
    <property type="match status" value="1"/>
</dbReference>
<evidence type="ECO:0000313" key="3">
    <source>
        <dbReference type="EMBL" id="NML57516.1"/>
    </source>
</evidence>
<dbReference type="InterPro" id="IPR052918">
    <property type="entry name" value="Motility_Chemotaxis_Reg"/>
</dbReference>
<dbReference type="Pfam" id="PF17963">
    <property type="entry name" value="Big_9"/>
    <property type="match status" value="1"/>
</dbReference>
<dbReference type="InterPro" id="IPR026444">
    <property type="entry name" value="Secre_tail"/>
</dbReference>
<dbReference type="PANTHER" id="PTHR35580:SF1">
    <property type="entry name" value="PHYTASE-LIKE DOMAIN-CONTAINING PROTEIN"/>
    <property type="match status" value="1"/>
</dbReference>
<dbReference type="EMBL" id="JABBGF010000001">
    <property type="protein sequence ID" value="NML57516.1"/>
    <property type="molecule type" value="Genomic_DNA"/>
</dbReference>
<organism evidence="3 4">
    <name type="scientific">Chryseobacterium cheonjiense</name>
    <dbReference type="NCBI Taxonomy" id="2728845"/>
    <lineage>
        <taxon>Bacteria</taxon>
        <taxon>Pseudomonadati</taxon>
        <taxon>Bacteroidota</taxon>
        <taxon>Flavobacteriia</taxon>
        <taxon>Flavobacteriales</taxon>
        <taxon>Weeksellaceae</taxon>
        <taxon>Chryseobacterium group</taxon>
        <taxon>Chryseobacterium</taxon>
    </lineage>
</organism>
<evidence type="ECO:0000259" key="2">
    <source>
        <dbReference type="Pfam" id="PF18962"/>
    </source>
</evidence>
<dbReference type="InterPro" id="IPR011042">
    <property type="entry name" value="6-blade_b-propeller_TolB-like"/>
</dbReference>
<dbReference type="PANTHER" id="PTHR35580">
    <property type="entry name" value="CELL SURFACE GLYCOPROTEIN (S-LAYER PROTEIN)-LIKE PROTEIN"/>
    <property type="match status" value="1"/>
</dbReference>
<dbReference type="NCBIfam" id="TIGR04183">
    <property type="entry name" value="Por_Secre_tail"/>
    <property type="match status" value="1"/>
</dbReference>
<evidence type="ECO:0000256" key="1">
    <source>
        <dbReference type="ARBA" id="ARBA00022729"/>
    </source>
</evidence>
<dbReference type="AlphaFoldDB" id="A0A7Y0A6C4"/>
<gene>
    <name evidence="3" type="ORF">HHL20_09190</name>
</gene>
<dbReference type="Gene3D" id="2.120.10.30">
    <property type="entry name" value="TolB, C-terminal domain"/>
    <property type="match status" value="1"/>
</dbReference>
<dbReference type="RefSeq" id="WP_169230833.1">
    <property type="nucleotide sequence ID" value="NZ_JABBGF010000001.1"/>
</dbReference>
<feature type="domain" description="Secretion system C-terminal sorting" evidence="2">
    <location>
        <begin position="595"/>
        <end position="661"/>
    </location>
</feature>